<protein>
    <recommendedName>
        <fullName evidence="5">Elongator complex protein 6</fullName>
    </recommendedName>
</protein>
<proteinExistence type="inferred from homology"/>
<sequence length="220" mass="24746">MTTFNDFGIFAGEKLIEDRTFGLVTATNDVNGSWILTQFVKRLGRHDKVILITSMNDEEFYIEALRRQGIKLQALPNVRIVSLLGKNPENLCQYADKDAVVILENPDLWSAEGSMEVQDMVKTIFQIQQVSKAVICLIQADSPLLETDSSLLATNHTNLGIQLLHQTNYIITLRPLPTGRAEDVTGTLHVSRGTRPTNVTVDEKEYLYFIKGEQVKITPR</sequence>
<name>A0A1D8NFL7_YARLL</name>
<gene>
    <name evidence="3" type="ORF">YALI1_D27126g</name>
</gene>
<dbReference type="InterPro" id="IPR018627">
    <property type="entry name" value="ELP6"/>
</dbReference>
<dbReference type="GO" id="GO:0033588">
    <property type="term" value="C:elongator holoenzyme complex"/>
    <property type="evidence" value="ECO:0007669"/>
    <property type="project" value="InterPro"/>
</dbReference>
<dbReference type="eggNOG" id="ENOG502QSI3">
    <property type="taxonomic scope" value="Eukaryota"/>
</dbReference>
<dbReference type="RefSeq" id="XP_503114.2">
    <property type="nucleotide sequence ID" value="XM_503114.3"/>
</dbReference>
<dbReference type="Gene3D" id="3.40.50.300">
    <property type="entry name" value="P-loop containing nucleotide triphosphate hydrolases"/>
    <property type="match status" value="1"/>
</dbReference>
<dbReference type="VEuPathDB" id="FungiDB:YALI0_D21494g"/>
<reference evidence="3 4" key="1">
    <citation type="journal article" date="2016" name="PLoS ONE">
        <title>Sequence Assembly of Yarrowia lipolytica Strain W29/CLIB89 Shows Transposable Element Diversity.</title>
        <authorList>
            <person name="Magnan C."/>
            <person name="Yu J."/>
            <person name="Chang I."/>
            <person name="Jahn E."/>
            <person name="Kanomata Y."/>
            <person name="Wu J."/>
            <person name="Zeller M."/>
            <person name="Oakes M."/>
            <person name="Baldi P."/>
            <person name="Sandmeyer S."/>
        </authorList>
    </citation>
    <scope>NUCLEOTIDE SEQUENCE [LARGE SCALE GENOMIC DNA]</scope>
    <source>
        <strain evidence="4">CLIB89(W29)</strain>
    </source>
</reference>
<comment type="pathway">
    <text evidence="1">tRNA modification; 5-methoxycarbonylmethyl-2-thiouridine-tRNA biosynthesis.</text>
</comment>
<dbReference type="GeneID" id="2910767"/>
<dbReference type="VEuPathDB" id="FungiDB:YALI1_D27126g"/>
<dbReference type="InterPro" id="IPR027417">
    <property type="entry name" value="P-loop_NTPase"/>
</dbReference>
<organism evidence="3 4">
    <name type="scientific">Yarrowia lipolytica</name>
    <name type="common">Candida lipolytica</name>
    <dbReference type="NCBI Taxonomy" id="4952"/>
    <lineage>
        <taxon>Eukaryota</taxon>
        <taxon>Fungi</taxon>
        <taxon>Dikarya</taxon>
        <taxon>Ascomycota</taxon>
        <taxon>Saccharomycotina</taxon>
        <taxon>Dipodascomycetes</taxon>
        <taxon>Dipodascales</taxon>
        <taxon>Dipodascales incertae sedis</taxon>
        <taxon>Yarrowia</taxon>
    </lineage>
</organism>
<evidence type="ECO:0000313" key="4">
    <source>
        <dbReference type="Proteomes" id="UP000182444"/>
    </source>
</evidence>
<evidence type="ECO:0000313" key="3">
    <source>
        <dbReference type="EMBL" id="AOW04417.1"/>
    </source>
</evidence>
<evidence type="ECO:0008006" key="5">
    <source>
        <dbReference type="Google" id="ProtNLM"/>
    </source>
</evidence>
<dbReference type="PANTHER" id="PTHR16184:SF6">
    <property type="entry name" value="ELONGATOR COMPLEX PROTEIN 6"/>
    <property type="match status" value="1"/>
</dbReference>
<evidence type="ECO:0000256" key="1">
    <source>
        <dbReference type="ARBA" id="ARBA00005043"/>
    </source>
</evidence>
<evidence type="ECO:0000256" key="2">
    <source>
        <dbReference type="ARBA" id="ARBA00008837"/>
    </source>
</evidence>
<accession>A0A1D8NFL7</accession>
<dbReference type="GO" id="GO:0002098">
    <property type="term" value="P:tRNA wobble uridine modification"/>
    <property type="evidence" value="ECO:0007669"/>
    <property type="project" value="InterPro"/>
</dbReference>
<dbReference type="EMBL" id="CP017556">
    <property type="protein sequence ID" value="AOW04417.1"/>
    <property type="molecule type" value="Genomic_DNA"/>
</dbReference>
<dbReference type="KEGG" id="yli:2910767"/>
<comment type="similarity">
    <text evidence="2">Belongs to the ELP6 family.</text>
</comment>
<dbReference type="AlphaFoldDB" id="A0A1D8NFL7"/>
<dbReference type="Proteomes" id="UP000182444">
    <property type="component" value="Chromosome 1D"/>
</dbReference>
<dbReference type="UniPathway" id="UPA00988"/>
<dbReference type="PANTHER" id="PTHR16184">
    <property type="entry name" value="ELONGATOR COMPLEX PROTEIN 6"/>
    <property type="match status" value="1"/>
</dbReference>